<dbReference type="Proteomes" id="UP000614601">
    <property type="component" value="Unassembled WGS sequence"/>
</dbReference>
<proteinExistence type="predicted"/>
<feature type="chain" id="PRO_5035681413" evidence="1">
    <location>
        <begin position="17"/>
        <end position="244"/>
    </location>
</feature>
<sequence>MLRVILVCALVSSVYSKVLLQDFFKGGNELYCDDEDREHNYMNLGMEPAWSPNPKVEWAVLCYGATGEDDELPLSSLTDIYLKSARNLRAAAPKLTDVEFWNSQTFDGSNSTEDEIIDLFQHQYSRALAEAKLVTNSALNQGFTITKIVSQFLIQVRCDGPDTSARCRDPMSMLQRAYDRETAIIDHFEAFLKQKLENGVEFNFFATYLVRVRQQRVFSGLLGSTVRQTEEDINGFGLFKQDFF</sequence>
<keyword evidence="3" id="KW-1185">Reference proteome</keyword>
<comment type="caution">
    <text evidence="2">The sequence shown here is derived from an EMBL/GenBank/DDBJ whole genome shotgun (WGS) entry which is preliminary data.</text>
</comment>
<evidence type="ECO:0000313" key="2">
    <source>
        <dbReference type="EMBL" id="CAD5207201.1"/>
    </source>
</evidence>
<gene>
    <name evidence="2" type="ORF">BOKJ2_LOCUS1885</name>
</gene>
<accession>A0A811JVU3</accession>
<organism evidence="2 3">
    <name type="scientific">Bursaphelenchus okinawaensis</name>
    <dbReference type="NCBI Taxonomy" id="465554"/>
    <lineage>
        <taxon>Eukaryota</taxon>
        <taxon>Metazoa</taxon>
        <taxon>Ecdysozoa</taxon>
        <taxon>Nematoda</taxon>
        <taxon>Chromadorea</taxon>
        <taxon>Rhabditida</taxon>
        <taxon>Tylenchina</taxon>
        <taxon>Tylenchomorpha</taxon>
        <taxon>Aphelenchoidea</taxon>
        <taxon>Aphelenchoididae</taxon>
        <taxon>Bursaphelenchus</taxon>
    </lineage>
</organism>
<reference evidence="2" key="1">
    <citation type="submission" date="2020-09" db="EMBL/GenBank/DDBJ databases">
        <authorList>
            <person name="Kikuchi T."/>
        </authorList>
    </citation>
    <scope>NUCLEOTIDE SEQUENCE</scope>
    <source>
        <strain evidence="2">SH1</strain>
    </source>
</reference>
<dbReference type="EMBL" id="CAJFCW020000001">
    <property type="protein sequence ID" value="CAG9084743.1"/>
    <property type="molecule type" value="Genomic_DNA"/>
</dbReference>
<name>A0A811JVU3_9BILA</name>
<protein>
    <submittedName>
        <fullName evidence="2">Uncharacterized protein</fullName>
    </submittedName>
</protein>
<feature type="signal peptide" evidence="1">
    <location>
        <begin position="1"/>
        <end position="16"/>
    </location>
</feature>
<dbReference type="OrthoDB" id="10373237at2759"/>
<keyword evidence="1" id="KW-0732">Signal</keyword>
<dbReference type="EMBL" id="CAJFDH010000001">
    <property type="protein sequence ID" value="CAD5207201.1"/>
    <property type="molecule type" value="Genomic_DNA"/>
</dbReference>
<dbReference type="AlphaFoldDB" id="A0A811JVU3"/>
<evidence type="ECO:0000313" key="3">
    <source>
        <dbReference type="Proteomes" id="UP000614601"/>
    </source>
</evidence>
<evidence type="ECO:0000256" key="1">
    <source>
        <dbReference type="SAM" id="SignalP"/>
    </source>
</evidence>
<dbReference type="Proteomes" id="UP000783686">
    <property type="component" value="Unassembled WGS sequence"/>
</dbReference>